<feature type="chain" id="PRO_5035814995" evidence="13">
    <location>
        <begin position="27"/>
        <end position="295"/>
    </location>
</feature>
<feature type="domain" description="EGF-like" evidence="14">
    <location>
        <begin position="183"/>
        <end position="220"/>
    </location>
</feature>
<name>A0A8S4B8X1_9TELE</name>
<keyword evidence="11" id="KW-0325">Glycoprotein</keyword>
<keyword evidence="7" id="KW-1133">Transmembrane helix</keyword>
<keyword evidence="9" id="KW-1015">Disulfide bond</keyword>
<evidence type="ECO:0000256" key="6">
    <source>
        <dbReference type="ARBA" id="ARBA00022737"/>
    </source>
</evidence>
<dbReference type="FunFam" id="2.10.25.10:FF:000038">
    <property type="entry name" value="Fibrillin 2"/>
    <property type="match status" value="1"/>
</dbReference>
<keyword evidence="3" id="KW-0254">Endocytosis</keyword>
<dbReference type="SUPFAM" id="SSF57184">
    <property type="entry name" value="Growth factor receptor domain"/>
    <property type="match status" value="1"/>
</dbReference>
<dbReference type="InterPro" id="IPR009030">
    <property type="entry name" value="Growth_fac_rcpt_cys_sf"/>
</dbReference>
<dbReference type="SMART" id="SM00179">
    <property type="entry name" value="EGF_CA"/>
    <property type="match status" value="3"/>
</dbReference>
<feature type="domain" description="EGF-like" evidence="14">
    <location>
        <begin position="102"/>
        <end position="142"/>
    </location>
</feature>
<dbReference type="SUPFAM" id="SSF57196">
    <property type="entry name" value="EGF/Laminin"/>
    <property type="match status" value="1"/>
</dbReference>
<dbReference type="FunFam" id="2.10.25.10:FF:000009">
    <property type="entry name" value="Low-density lipoprotein receptor isoform 1"/>
    <property type="match status" value="1"/>
</dbReference>
<dbReference type="Gene3D" id="2.10.25.10">
    <property type="entry name" value="Laminin"/>
    <property type="match status" value="5"/>
</dbReference>
<evidence type="ECO:0000256" key="11">
    <source>
        <dbReference type="ARBA" id="ARBA00023180"/>
    </source>
</evidence>
<dbReference type="OrthoDB" id="10060424at2759"/>
<dbReference type="AlphaFoldDB" id="A0A8S4B8X1"/>
<dbReference type="GO" id="GO:0071944">
    <property type="term" value="C:cell periphery"/>
    <property type="evidence" value="ECO:0007669"/>
    <property type="project" value="UniProtKB-ARBA"/>
</dbReference>
<reference evidence="15" key="1">
    <citation type="submission" date="2021-05" db="EMBL/GenBank/DDBJ databases">
        <authorList>
            <person name="Tigano A."/>
        </authorList>
    </citation>
    <scope>NUCLEOTIDE SEQUENCE</scope>
</reference>
<dbReference type="PANTHER" id="PTHR24050:SF19">
    <property type="entry name" value="NEPHRONECTIN"/>
    <property type="match status" value="1"/>
</dbReference>
<gene>
    <name evidence="15" type="ORF">MMEN_LOCUS12275</name>
</gene>
<keyword evidence="6" id="KW-0677">Repeat</keyword>
<dbReference type="GO" id="GO:0016020">
    <property type="term" value="C:membrane"/>
    <property type="evidence" value="ECO:0007669"/>
    <property type="project" value="UniProtKB-SubCell"/>
</dbReference>
<dbReference type="InterPro" id="IPR018097">
    <property type="entry name" value="EGF_Ca-bd_CS"/>
</dbReference>
<evidence type="ECO:0000256" key="10">
    <source>
        <dbReference type="ARBA" id="ARBA00023170"/>
    </source>
</evidence>
<organism evidence="15 16">
    <name type="scientific">Menidia menidia</name>
    <name type="common">Atlantic silverside</name>
    <dbReference type="NCBI Taxonomy" id="238744"/>
    <lineage>
        <taxon>Eukaryota</taxon>
        <taxon>Metazoa</taxon>
        <taxon>Chordata</taxon>
        <taxon>Craniata</taxon>
        <taxon>Vertebrata</taxon>
        <taxon>Euteleostomi</taxon>
        <taxon>Actinopterygii</taxon>
        <taxon>Neopterygii</taxon>
        <taxon>Teleostei</taxon>
        <taxon>Neoteleostei</taxon>
        <taxon>Acanthomorphata</taxon>
        <taxon>Ovalentaria</taxon>
        <taxon>Atherinomorphae</taxon>
        <taxon>Atheriniformes</taxon>
        <taxon>Atherinopsidae</taxon>
        <taxon>Menidiinae</taxon>
        <taxon>Menidia</taxon>
    </lineage>
</organism>
<dbReference type="PROSITE" id="PS01186">
    <property type="entry name" value="EGF_2"/>
    <property type="match status" value="2"/>
</dbReference>
<feature type="signal peptide" evidence="13">
    <location>
        <begin position="1"/>
        <end position="26"/>
    </location>
</feature>
<dbReference type="GO" id="GO:0005509">
    <property type="term" value="F:calcium ion binding"/>
    <property type="evidence" value="ECO:0007669"/>
    <property type="project" value="InterPro"/>
</dbReference>
<dbReference type="FunFam" id="2.10.25.10:FF:000010">
    <property type="entry name" value="Pro-epidermal growth factor"/>
    <property type="match status" value="1"/>
</dbReference>
<evidence type="ECO:0000259" key="14">
    <source>
        <dbReference type="PROSITE" id="PS50026"/>
    </source>
</evidence>
<evidence type="ECO:0000256" key="13">
    <source>
        <dbReference type="SAM" id="SignalP"/>
    </source>
</evidence>
<dbReference type="SMART" id="SM00181">
    <property type="entry name" value="EGF"/>
    <property type="match status" value="5"/>
</dbReference>
<evidence type="ECO:0000256" key="5">
    <source>
        <dbReference type="ARBA" id="ARBA00022729"/>
    </source>
</evidence>
<dbReference type="InterPro" id="IPR001881">
    <property type="entry name" value="EGF-like_Ca-bd_dom"/>
</dbReference>
<comment type="subcellular location">
    <subcellularLocation>
        <location evidence="1">Membrane</location>
        <topology evidence="1">Single-pass type I membrane protein</topology>
    </subcellularLocation>
</comment>
<dbReference type="CDD" id="cd00054">
    <property type="entry name" value="EGF_CA"/>
    <property type="match status" value="1"/>
</dbReference>
<dbReference type="InterPro" id="IPR000742">
    <property type="entry name" value="EGF"/>
</dbReference>
<dbReference type="Pfam" id="PF12947">
    <property type="entry name" value="EGF_3"/>
    <property type="match status" value="1"/>
</dbReference>
<keyword evidence="2 12" id="KW-0245">EGF-like domain</keyword>
<dbReference type="PANTHER" id="PTHR24050">
    <property type="entry name" value="PA14 DOMAIN-CONTAINING PROTEIN"/>
    <property type="match status" value="1"/>
</dbReference>
<keyword evidence="4" id="KW-0812">Transmembrane</keyword>
<evidence type="ECO:0000313" key="16">
    <source>
        <dbReference type="Proteomes" id="UP000677803"/>
    </source>
</evidence>
<dbReference type="InterPro" id="IPR000152">
    <property type="entry name" value="EGF-type_Asp/Asn_hydroxyl_site"/>
</dbReference>
<dbReference type="Pfam" id="PF14670">
    <property type="entry name" value="FXa_inhibition"/>
    <property type="match status" value="1"/>
</dbReference>
<dbReference type="GO" id="GO:0006897">
    <property type="term" value="P:endocytosis"/>
    <property type="evidence" value="ECO:0007669"/>
    <property type="project" value="UniProtKB-KW"/>
</dbReference>
<accession>A0A8S4B8X1</accession>
<evidence type="ECO:0000313" key="15">
    <source>
        <dbReference type="EMBL" id="CAG5928614.1"/>
    </source>
</evidence>
<dbReference type="GO" id="GO:0030855">
    <property type="term" value="P:epithelial cell differentiation"/>
    <property type="evidence" value="ECO:0007669"/>
    <property type="project" value="UniProtKB-ARBA"/>
</dbReference>
<dbReference type="InterPro" id="IPR049883">
    <property type="entry name" value="NOTCH1_EGF-like"/>
</dbReference>
<evidence type="ECO:0000256" key="12">
    <source>
        <dbReference type="PROSITE-ProRule" id="PRU00076"/>
    </source>
</evidence>
<dbReference type="Pfam" id="PF07645">
    <property type="entry name" value="EGF_CA"/>
    <property type="match status" value="1"/>
</dbReference>
<evidence type="ECO:0000256" key="1">
    <source>
        <dbReference type="ARBA" id="ARBA00004479"/>
    </source>
</evidence>
<evidence type="ECO:0000256" key="8">
    <source>
        <dbReference type="ARBA" id="ARBA00023136"/>
    </source>
</evidence>
<evidence type="ECO:0000256" key="7">
    <source>
        <dbReference type="ARBA" id="ARBA00022989"/>
    </source>
</evidence>
<dbReference type="InterPro" id="IPR024731">
    <property type="entry name" value="NELL2-like_EGF"/>
</dbReference>
<comment type="caution">
    <text evidence="12">Lacks conserved residue(s) required for the propagation of feature annotation.</text>
</comment>
<protein>
    <submittedName>
        <fullName evidence="15">(Atlantic silverside) hypothetical protein</fullName>
    </submittedName>
</protein>
<dbReference type="EMBL" id="CAJRST010013335">
    <property type="protein sequence ID" value="CAG5928614.1"/>
    <property type="molecule type" value="Genomic_DNA"/>
</dbReference>
<dbReference type="InterPro" id="IPR052235">
    <property type="entry name" value="Nephronectin_domain"/>
</dbReference>
<keyword evidence="16" id="KW-1185">Reference proteome</keyword>
<keyword evidence="5 13" id="KW-0732">Signal</keyword>
<keyword evidence="8" id="KW-0472">Membrane</keyword>
<evidence type="ECO:0000256" key="4">
    <source>
        <dbReference type="ARBA" id="ARBA00022692"/>
    </source>
</evidence>
<evidence type="ECO:0000256" key="9">
    <source>
        <dbReference type="ARBA" id="ARBA00023157"/>
    </source>
</evidence>
<dbReference type="PROSITE" id="PS00010">
    <property type="entry name" value="ASX_HYDROXYL"/>
    <property type="match status" value="3"/>
</dbReference>
<dbReference type="Proteomes" id="UP000677803">
    <property type="component" value="Unassembled WGS sequence"/>
</dbReference>
<comment type="caution">
    <text evidence="15">The sequence shown here is derived from an EMBL/GenBank/DDBJ whole genome shotgun (WGS) entry which is preliminary data.</text>
</comment>
<evidence type="ECO:0000256" key="3">
    <source>
        <dbReference type="ARBA" id="ARBA00022583"/>
    </source>
</evidence>
<dbReference type="PROSITE" id="PS50026">
    <property type="entry name" value="EGF_3"/>
    <property type="match status" value="3"/>
</dbReference>
<dbReference type="PROSITE" id="PS01187">
    <property type="entry name" value="EGF_CA"/>
    <property type="match status" value="2"/>
</dbReference>
<keyword evidence="10" id="KW-0675">Receptor</keyword>
<evidence type="ECO:0000256" key="2">
    <source>
        <dbReference type="ARBA" id="ARBA00022536"/>
    </source>
</evidence>
<feature type="domain" description="EGF-like" evidence="14">
    <location>
        <begin position="227"/>
        <end position="267"/>
    </location>
</feature>
<proteinExistence type="predicted"/>
<sequence>MEKMVEVRQQIYVLLVQLILLSPAHNQRSLHRSVGNALEKTWDHTQPGLCNYGQATSCCFGWKNVNSLCQPVCRKPCIHGKCLGPDKCLCSKGYKGPQCDEDVNECGLLERPCSQRCMNTPGSYRCYCQSGYTLSADGYTCITKAGCISLRCQFGCRSEKLGVVRCFCPPGLRLAADNKTCEDVDECQDVVVCPPRRTCKNTFGSYVCVCQDGFVMGTVQGSVECRDKDECLTGSHKCSRHAHCLNTDGSYICRCAEDHFGNGHTCWPRRALQSKAVMYFNYKLSKRTKTKHHSP</sequence>